<dbReference type="AlphaFoldDB" id="A0A561XY59"/>
<gene>
    <name evidence="2" type="ORF">ATF69_0035</name>
</gene>
<proteinExistence type="predicted"/>
<name>A0A561XY59_ACIDE</name>
<protein>
    <submittedName>
        <fullName evidence="2">Histidine phosphatase superfamily protein (Branch 1)</fullName>
    </submittedName>
</protein>
<reference evidence="2 3" key="1">
    <citation type="journal article" date="2015" name="Stand. Genomic Sci.">
        <title>Genomic Encyclopedia of Bacterial and Archaeal Type Strains, Phase III: the genomes of soil and plant-associated and newly described type strains.</title>
        <authorList>
            <person name="Whitman W.B."/>
            <person name="Woyke T."/>
            <person name="Klenk H.P."/>
            <person name="Zhou Y."/>
            <person name="Lilburn T.G."/>
            <person name="Beck B.J."/>
            <person name="De Vos P."/>
            <person name="Vandamme P."/>
            <person name="Eisen J.A."/>
            <person name="Garrity G."/>
            <person name="Hugenholtz P."/>
            <person name="Kyrpides N.C."/>
        </authorList>
    </citation>
    <scope>NUCLEOTIDE SEQUENCE [LARGE SCALE GENOMIC DNA]</scope>
    <source>
        <strain evidence="2 3">DSM 64</strain>
    </source>
</reference>
<dbReference type="RefSeq" id="WP_244303609.1">
    <property type="nucleotide sequence ID" value="NZ_VJWE01000001.1"/>
</dbReference>
<feature type="region of interest" description="Disordered" evidence="1">
    <location>
        <begin position="1"/>
        <end position="22"/>
    </location>
</feature>
<dbReference type="InterPro" id="IPR006311">
    <property type="entry name" value="TAT_signal"/>
</dbReference>
<dbReference type="SUPFAM" id="SSF53254">
    <property type="entry name" value="Phosphoglycerate mutase-like"/>
    <property type="match status" value="1"/>
</dbReference>
<accession>A0A561XY59</accession>
<dbReference type="GeneID" id="51109126"/>
<evidence type="ECO:0000313" key="2">
    <source>
        <dbReference type="EMBL" id="TWG41052.1"/>
    </source>
</evidence>
<dbReference type="Proteomes" id="UP000321485">
    <property type="component" value="Unassembled WGS sequence"/>
</dbReference>
<evidence type="ECO:0000313" key="3">
    <source>
        <dbReference type="Proteomes" id="UP000321485"/>
    </source>
</evidence>
<organism evidence="2 3">
    <name type="scientific">Acidovorax delafieldii</name>
    <name type="common">Pseudomonas delafieldii</name>
    <dbReference type="NCBI Taxonomy" id="47920"/>
    <lineage>
        <taxon>Bacteria</taxon>
        <taxon>Pseudomonadati</taxon>
        <taxon>Pseudomonadota</taxon>
        <taxon>Betaproteobacteria</taxon>
        <taxon>Burkholderiales</taxon>
        <taxon>Comamonadaceae</taxon>
        <taxon>Acidovorax</taxon>
    </lineage>
</organism>
<dbReference type="InterPro" id="IPR013078">
    <property type="entry name" value="His_Pase_superF_clade-1"/>
</dbReference>
<dbReference type="CDD" id="cd07040">
    <property type="entry name" value="HP"/>
    <property type="match status" value="1"/>
</dbReference>
<dbReference type="PROSITE" id="PS51318">
    <property type="entry name" value="TAT"/>
    <property type="match status" value="1"/>
</dbReference>
<dbReference type="EMBL" id="VJWE01000001">
    <property type="protein sequence ID" value="TWG41052.1"/>
    <property type="molecule type" value="Genomic_DNA"/>
</dbReference>
<sequence>MAMPSSQLPEAEAAGDQAATQGTRVTRRTLLGRGAAGALGSGLALTALQTWAAQEAGAEVLLRQGGVVALFRHALAPGTFDPPGFRLGDCSTQRNLNDEGRAQARRIGEWFQTRQLRPEKVLSSPWCRCIDSATLAFGAPQVWTALGSPRGYSETTGESHLRELRQELAAASAHNGRFEVWFSHMFVQSDLARDSTSSGDALILRAPRGGDVQVLAKLSVTGST</sequence>
<evidence type="ECO:0000256" key="1">
    <source>
        <dbReference type="SAM" id="MobiDB-lite"/>
    </source>
</evidence>
<dbReference type="Gene3D" id="3.40.50.1240">
    <property type="entry name" value="Phosphoglycerate mutase-like"/>
    <property type="match status" value="1"/>
</dbReference>
<dbReference type="Pfam" id="PF00300">
    <property type="entry name" value="His_Phos_1"/>
    <property type="match status" value="1"/>
</dbReference>
<comment type="caution">
    <text evidence="2">The sequence shown here is derived from an EMBL/GenBank/DDBJ whole genome shotgun (WGS) entry which is preliminary data.</text>
</comment>
<dbReference type="InterPro" id="IPR029033">
    <property type="entry name" value="His_PPase_superfam"/>
</dbReference>